<sequence length="114" mass="12878">MGVDRSSAVLGAPDRVEPRTLGQAELPALVGQLGWPYLVPRRARPRPAERARPRRPRARLGRRPEVRAGPFGHGVERRWAWARVEPAEPPDLVEQQPGSCLFLCVCIRVYIYSF</sequence>
<gene>
    <name evidence="2" type="ORF">GUJ93_ZPchr0013g38014</name>
</gene>
<organism evidence="2 3">
    <name type="scientific">Zizania palustris</name>
    <name type="common">Northern wild rice</name>
    <dbReference type="NCBI Taxonomy" id="103762"/>
    <lineage>
        <taxon>Eukaryota</taxon>
        <taxon>Viridiplantae</taxon>
        <taxon>Streptophyta</taxon>
        <taxon>Embryophyta</taxon>
        <taxon>Tracheophyta</taxon>
        <taxon>Spermatophyta</taxon>
        <taxon>Magnoliopsida</taxon>
        <taxon>Liliopsida</taxon>
        <taxon>Poales</taxon>
        <taxon>Poaceae</taxon>
        <taxon>BOP clade</taxon>
        <taxon>Oryzoideae</taxon>
        <taxon>Oryzeae</taxon>
        <taxon>Zizaniinae</taxon>
        <taxon>Zizania</taxon>
    </lineage>
</organism>
<accession>A0A8J6BYS6</accession>
<protein>
    <submittedName>
        <fullName evidence="2">Uncharacterized protein</fullName>
    </submittedName>
</protein>
<name>A0A8J6BYS6_ZIZPA</name>
<dbReference type="Proteomes" id="UP000729402">
    <property type="component" value="Unassembled WGS sequence"/>
</dbReference>
<evidence type="ECO:0000256" key="1">
    <source>
        <dbReference type="SAM" id="MobiDB-lite"/>
    </source>
</evidence>
<reference evidence="2" key="1">
    <citation type="journal article" date="2021" name="bioRxiv">
        <title>Whole Genome Assembly and Annotation of Northern Wild Rice, Zizania palustris L., Supports a Whole Genome Duplication in the Zizania Genus.</title>
        <authorList>
            <person name="Haas M."/>
            <person name="Kono T."/>
            <person name="Macchietto M."/>
            <person name="Millas R."/>
            <person name="McGilp L."/>
            <person name="Shao M."/>
            <person name="Duquette J."/>
            <person name="Hirsch C.N."/>
            <person name="Kimball J."/>
        </authorList>
    </citation>
    <scope>NUCLEOTIDE SEQUENCE</scope>
    <source>
        <tissue evidence="2">Fresh leaf tissue</tissue>
    </source>
</reference>
<feature type="region of interest" description="Disordered" evidence="1">
    <location>
        <begin position="44"/>
        <end position="69"/>
    </location>
</feature>
<evidence type="ECO:0000313" key="2">
    <source>
        <dbReference type="EMBL" id="KAG8100497.1"/>
    </source>
</evidence>
<proteinExistence type="predicted"/>
<comment type="caution">
    <text evidence="2">The sequence shown here is derived from an EMBL/GenBank/DDBJ whole genome shotgun (WGS) entry which is preliminary data.</text>
</comment>
<dbReference type="AlphaFoldDB" id="A0A8J6BYS6"/>
<feature type="compositionally biased region" description="Basic residues" evidence="1">
    <location>
        <begin position="52"/>
        <end position="61"/>
    </location>
</feature>
<keyword evidence="3" id="KW-1185">Reference proteome</keyword>
<reference evidence="2" key="2">
    <citation type="submission" date="2021-02" db="EMBL/GenBank/DDBJ databases">
        <authorList>
            <person name="Kimball J.A."/>
            <person name="Haas M.W."/>
            <person name="Macchietto M."/>
            <person name="Kono T."/>
            <person name="Duquette J."/>
            <person name="Shao M."/>
        </authorList>
    </citation>
    <scope>NUCLEOTIDE SEQUENCE</scope>
    <source>
        <tissue evidence="2">Fresh leaf tissue</tissue>
    </source>
</reference>
<dbReference type="EMBL" id="JAAALK010000079">
    <property type="protein sequence ID" value="KAG8100497.1"/>
    <property type="molecule type" value="Genomic_DNA"/>
</dbReference>
<evidence type="ECO:0000313" key="3">
    <source>
        <dbReference type="Proteomes" id="UP000729402"/>
    </source>
</evidence>